<dbReference type="GO" id="GO:0008677">
    <property type="term" value="F:2-dehydropantoate 2-reductase activity"/>
    <property type="evidence" value="ECO:0007669"/>
    <property type="project" value="UniProtKB-EC"/>
</dbReference>
<dbReference type="NCBIfam" id="TIGR00745">
    <property type="entry name" value="apbA_panE"/>
    <property type="match status" value="1"/>
</dbReference>
<protein>
    <recommendedName>
        <fullName evidence="4 10">2-dehydropantoate 2-reductase</fullName>
        <ecNumber evidence="3 10">1.1.1.169</ecNumber>
    </recommendedName>
    <alternativeName>
        <fullName evidence="8 10">Ketopantoate reductase</fullName>
    </alternativeName>
</protein>
<evidence type="ECO:0000256" key="2">
    <source>
        <dbReference type="ARBA" id="ARBA00007870"/>
    </source>
</evidence>
<dbReference type="Pfam" id="PF08546">
    <property type="entry name" value="ApbA_C"/>
    <property type="match status" value="1"/>
</dbReference>
<reference evidence="13 14" key="1">
    <citation type="journal article" date="2020" name="Proc. Natl. Acad. Sci. U.S.A.">
        <title>Ecological drivers of bacterial community assembly in synthetic phycospheres.</title>
        <authorList>
            <person name="Fu H."/>
            <person name="Uchimiya M."/>
            <person name="Gore J."/>
            <person name="Moran M.A."/>
        </authorList>
    </citation>
    <scope>NUCLEOTIDE SEQUENCE [LARGE SCALE GENOMIC DNA]</scope>
    <source>
        <strain evidence="13">HF-Din03</strain>
    </source>
</reference>
<evidence type="ECO:0000256" key="8">
    <source>
        <dbReference type="ARBA" id="ARBA00032024"/>
    </source>
</evidence>
<evidence type="ECO:0000256" key="10">
    <source>
        <dbReference type="RuleBase" id="RU362068"/>
    </source>
</evidence>
<dbReference type="GO" id="GO:0005737">
    <property type="term" value="C:cytoplasm"/>
    <property type="evidence" value="ECO:0007669"/>
    <property type="project" value="TreeGrafter"/>
</dbReference>
<evidence type="ECO:0000259" key="11">
    <source>
        <dbReference type="Pfam" id="PF02558"/>
    </source>
</evidence>
<dbReference type="InterPro" id="IPR008927">
    <property type="entry name" value="6-PGluconate_DH-like_C_sf"/>
</dbReference>
<evidence type="ECO:0000256" key="4">
    <source>
        <dbReference type="ARBA" id="ARBA00019465"/>
    </source>
</evidence>
<evidence type="ECO:0000256" key="3">
    <source>
        <dbReference type="ARBA" id="ARBA00013014"/>
    </source>
</evidence>
<dbReference type="AlphaFoldDB" id="A0A850LEA6"/>
<sequence>MKIAIVGCGAMGSIYAARLAEAGHQVLAVDMWAEHVAAINAGGLRVDGPSGTLLSRQVEAMEDLTWAGPCDLYILATKAAGVEPAARAIAATLPAHALVLTIQNGLGAGERIARHLPADRVLLGVAEGFGAAMVGPGHARHTAMKLIRLGVMTGGDDPRLEQVAGIWRSGGFEVETFADIDRLIWEKLLCNVTLSAPCTAFGCTVADLRADPERWAVALGCMAEAFAVGRAHGVAFSFDNPVAYVTAFAERVGAAKPSMLQDHEAGRRSELEAINGAIPPLGAALGIATPYNETLCAVIRAREAAFGGERT</sequence>
<dbReference type="UniPathway" id="UPA00028">
    <property type="reaction ID" value="UER00004"/>
</dbReference>
<comment type="pathway">
    <text evidence="1 10">Cofactor biosynthesis; (R)-pantothenate biosynthesis; (R)-pantoate from 3-methyl-2-oxobutanoate: step 2/2.</text>
</comment>
<evidence type="ECO:0000256" key="7">
    <source>
        <dbReference type="ARBA" id="ARBA00023002"/>
    </source>
</evidence>
<feature type="domain" description="Ketopantoate reductase C-terminal" evidence="12">
    <location>
        <begin position="179"/>
        <end position="303"/>
    </location>
</feature>
<name>A0A850LEA6_9RHOB</name>
<dbReference type="PANTHER" id="PTHR21708">
    <property type="entry name" value="PROBABLE 2-DEHYDROPANTOATE 2-REDUCTASE"/>
    <property type="match status" value="1"/>
</dbReference>
<dbReference type="Gene3D" id="3.40.50.720">
    <property type="entry name" value="NAD(P)-binding Rossmann-like Domain"/>
    <property type="match status" value="1"/>
</dbReference>
<accession>A0A850LEA6</accession>
<evidence type="ECO:0000256" key="5">
    <source>
        <dbReference type="ARBA" id="ARBA00022655"/>
    </source>
</evidence>
<keyword evidence="7 10" id="KW-0560">Oxidoreductase</keyword>
<dbReference type="FunFam" id="1.10.1040.10:FF:000017">
    <property type="entry name" value="2-dehydropantoate 2-reductase"/>
    <property type="match status" value="1"/>
</dbReference>
<dbReference type="SUPFAM" id="SSF48179">
    <property type="entry name" value="6-phosphogluconate dehydrogenase C-terminal domain-like"/>
    <property type="match status" value="1"/>
</dbReference>
<organism evidence="13 14">
    <name type="scientific">Ruegeria pomeroyi</name>
    <dbReference type="NCBI Taxonomy" id="89184"/>
    <lineage>
        <taxon>Bacteria</taxon>
        <taxon>Pseudomonadati</taxon>
        <taxon>Pseudomonadota</taxon>
        <taxon>Alphaproteobacteria</taxon>
        <taxon>Rhodobacterales</taxon>
        <taxon>Roseobacteraceae</taxon>
        <taxon>Ruegeria</taxon>
    </lineage>
</organism>
<dbReference type="EMBL" id="JABXIY010000012">
    <property type="protein sequence ID" value="NVK96263.1"/>
    <property type="molecule type" value="Genomic_DNA"/>
</dbReference>
<comment type="caution">
    <text evidence="13">The sequence shown here is derived from an EMBL/GenBank/DDBJ whole genome shotgun (WGS) entry which is preliminary data.</text>
</comment>
<evidence type="ECO:0000259" key="12">
    <source>
        <dbReference type="Pfam" id="PF08546"/>
    </source>
</evidence>
<dbReference type="Pfam" id="PF02558">
    <property type="entry name" value="ApbA"/>
    <property type="match status" value="1"/>
</dbReference>
<evidence type="ECO:0000256" key="1">
    <source>
        <dbReference type="ARBA" id="ARBA00004994"/>
    </source>
</evidence>
<keyword evidence="6 10" id="KW-0521">NADP</keyword>
<keyword evidence="5 10" id="KW-0566">Pantothenate biosynthesis</keyword>
<dbReference type="InterPro" id="IPR013332">
    <property type="entry name" value="KPR_N"/>
</dbReference>
<dbReference type="InterPro" id="IPR036291">
    <property type="entry name" value="NAD(P)-bd_dom_sf"/>
</dbReference>
<dbReference type="RefSeq" id="WP_011047338.1">
    <property type="nucleotide sequence ID" value="NZ_CP076685.1"/>
</dbReference>
<dbReference type="SUPFAM" id="SSF51735">
    <property type="entry name" value="NAD(P)-binding Rossmann-fold domains"/>
    <property type="match status" value="1"/>
</dbReference>
<dbReference type="InterPro" id="IPR013752">
    <property type="entry name" value="KPA_reductase"/>
</dbReference>
<dbReference type="InterPro" id="IPR003710">
    <property type="entry name" value="ApbA"/>
</dbReference>
<proteinExistence type="inferred from homology"/>
<feature type="domain" description="Ketopantoate reductase N-terminal" evidence="11">
    <location>
        <begin position="3"/>
        <end position="152"/>
    </location>
</feature>
<dbReference type="EC" id="1.1.1.169" evidence="3 10"/>
<dbReference type="Gene3D" id="1.10.1040.10">
    <property type="entry name" value="N-(1-d-carboxylethyl)-l-norvaline Dehydrogenase, domain 2"/>
    <property type="match status" value="1"/>
</dbReference>
<dbReference type="Proteomes" id="UP000565723">
    <property type="component" value="Unassembled WGS sequence"/>
</dbReference>
<evidence type="ECO:0000313" key="13">
    <source>
        <dbReference type="EMBL" id="NVK96263.1"/>
    </source>
</evidence>
<comment type="similarity">
    <text evidence="2 10">Belongs to the ketopantoate reductase family.</text>
</comment>
<comment type="function">
    <text evidence="10">Catalyzes the NADPH-dependent reduction of ketopantoate into pantoic acid.</text>
</comment>
<comment type="catalytic activity">
    <reaction evidence="9 10">
        <text>(R)-pantoate + NADP(+) = 2-dehydropantoate + NADPH + H(+)</text>
        <dbReference type="Rhea" id="RHEA:16233"/>
        <dbReference type="ChEBI" id="CHEBI:11561"/>
        <dbReference type="ChEBI" id="CHEBI:15378"/>
        <dbReference type="ChEBI" id="CHEBI:15980"/>
        <dbReference type="ChEBI" id="CHEBI:57783"/>
        <dbReference type="ChEBI" id="CHEBI:58349"/>
        <dbReference type="EC" id="1.1.1.169"/>
    </reaction>
</comment>
<evidence type="ECO:0000256" key="9">
    <source>
        <dbReference type="ARBA" id="ARBA00048793"/>
    </source>
</evidence>
<dbReference type="InterPro" id="IPR051402">
    <property type="entry name" value="KPR-Related"/>
</dbReference>
<evidence type="ECO:0000256" key="6">
    <source>
        <dbReference type="ARBA" id="ARBA00022857"/>
    </source>
</evidence>
<dbReference type="GO" id="GO:0015940">
    <property type="term" value="P:pantothenate biosynthetic process"/>
    <property type="evidence" value="ECO:0007669"/>
    <property type="project" value="UniProtKB-UniPathway"/>
</dbReference>
<dbReference type="InterPro" id="IPR013328">
    <property type="entry name" value="6PGD_dom2"/>
</dbReference>
<dbReference type="PANTHER" id="PTHR21708:SF26">
    <property type="entry name" value="2-DEHYDROPANTOATE 2-REDUCTASE"/>
    <property type="match status" value="1"/>
</dbReference>
<dbReference type="OMA" id="VFSGMNG"/>
<evidence type="ECO:0000313" key="14">
    <source>
        <dbReference type="Proteomes" id="UP000565723"/>
    </source>
</evidence>
<gene>
    <name evidence="13" type="ORF">HW564_04960</name>
</gene>